<dbReference type="SUPFAM" id="SSF103642">
    <property type="entry name" value="Sec-C motif"/>
    <property type="match status" value="1"/>
</dbReference>
<sequence>MKRYKKISRNAKCPCGSEKKYKHCCINKEYKYVVYEDGTIAKKIKIDNPEIWKELERRKESFVETFGREPMGEDPLFYDYNDPIEKYQAEIISVMEQAGIAPQLIYAYKKTGLLVTEENMNKISDLDLEEWRSAIEEYSNINTKPELDHFDHIIKETNNCINLYSLLIHKWGDISSDDISFFSQHEYIFFCLTKTLKSIRSILNQLDNILIEDSYILLRSIHENYLNIVYVVNKPEKLSDLIAEKVGVERGTHKYDIKPNGKENKQILVEISSGEKIDIGRGTTGYDMASCSKYIEDTKIYNLLYKFASYFTHTNLLASENFIEHNKFNPSKYNSPRQVLTLSIFLTSITLEKLLYIDSIDQISKKDILTFLNRVVPLLIDMFTSMNIEPSLKDLNIECYNRLQSLSEALTIKS</sequence>
<dbReference type="RefSeq" id="WP_144618993.1">
    <property type="nucleotide sequence ID" value="NZ_CP042161.1"/>
</dbReference>
<dbReference type="AlphaFoldDB" id="A0A517IF34"/>
<organism evidence="1 2">
    <name type="scientific">Brevibacillus brevis</name>
    <name type="common">Bacillus brevis</name>
    <dbReference type="NCBI Taxonomy" id="1393"/>
    <lineage>
        <taxon>Bacteria</taxon>
        <taxon>Bacillati</taxon>
        <taxon>Bacillota</taxon>
        <taxon>Bacilli</taxon>
        <taxon>Bacillales</taxon>
        <taxon>Paenibacillaceae</taxon>
        <taxon>Brevibacillus</taxon>
    </lineage>
</organism>
<accession>A0A517IF34</accession>
<dbReference type="Proteomes" id="UP000317713">
    <property type="component" value="Chromosome"/>
</dbReference>
<dbReference type="InterPro" id="IPR043733">
    <property type="entry name" value="DUF5677"/>
</dbReference>
<evidence type="ECO:0000313" key="1">
    <source>
        <dbReference type="EMBL" id="QDS37492.1"/>
    </source>
</evidence>
<dbReference type="Pfam" id="PF18928">
    <property type="entry name" value="DUF5677"/>
    <property type="match status" value="1"/>
</dbReference>
<protein>
    <submittedName>
        <fullName evidence="1">SEC-C domain-containing protein</fullName>
    </submittedName>
</protein>
<proteinExistence type="predicted"/>
<name>A0A517IF34_BREBE</name>
<dbReference type="InterPro" id="IPR004027">
    <property type="entry name" value="SEC_C_motif"/>
</dbReference>
<dbReference type="Gene3D" id="3.10.450.50">
    <property type="match status" value="1"/>
</dbReference>
<gene>
    <name evidence="1" type="ORF">FPS98_27935</name>
</gene>
<dbReference type="Pfam" id="PF02810">
    <property type="entry name" value="SEC-C"/>
    <property type="match status" value="1"/>
</dbReference>
<evidence type="ECO:0000313" key="2">
    <source>
        <dbReference type="Proteomes" id="UP000317713"/>
    </source>
</evidence>
<reference evidence="1 2" key="1">
    <citation type="submission" date="2019-07" db="EMBL/GenBank/DDBJ databases">
        <title>Characterization of Brevibacillus brevis HK544, as a potential biocontrol agent.</title>
        <authorList>
            <person name="Kim H."/>
        </authorList>
    </citation>
    <scope>NUCLEOTIDE SEQUENCE [LARGE SCALE GENOMIC DNA]</scope>
    <source>
        <strain evidence="1 2">HK544</strain>
    </source>
</reference>
<dbReference type="EMBL" id="CP042161">
    <property type="protein sequence ID" value="QDS37492.1"/>
    <property type="molecule type" value="Genomic_DNA"/>
</dbReference>